<evidence type="ECO:0000313" key="2">
    <source>
        <dbReference type="Proteomes" id="UP000671995"/>
    </source>
</evidence>
<name>A0A975F1K4_9SPIR</name>
<sequence>MNYIALLRGINVGDSVRITMKELKALFEKTGCTNVSTYINSGNVIFTSADDRLVIRKTLEKELLKTTGTDIKVLIKTKDEIDAIAAAVPSGWKNDTEQKADVAYLFDVIDDAKIIDELPIKKKFIDIRYVKGALMWNVKRADYNKSRINKIISCGLYKDMTIRNVNTARALQTCIAAGMPKA</sequence>
<dbReference type="SUPFAM" id="SSF160379">
    <property type="entry name" value="SP0830-like"/>
    <property type="match status" value="1"/>
</dbReference>
<organism evidence="1 2">
    <name type="scientific">Treponema parvum</name>
    <dbReference type="NCBI Taxonomy" id="138851"/>
    <lineage>
        <taxon>Bacteria</taxon>
        <taxon>Pseudomonadati</taxon>
        <taxon>Spirochaetota</taxon>
        <taxon>Spirochaetia</taxon>
        <taxon>Spirochaetales</taxon>
        <taxon>Treponemataceae</taxon>
        <taxon>Treponema</taxon>
    </lineage>
</organism>
<dbReference type="Gene3D" id="3.30.70.1280">
    <property type="entry name" value="SP0830-like domains"/>
    <property type="match status" value="1"/>
</dbReference>
<dbReference type="RefSeq" id="WP_210117381.1">
    <property type="nucleotide sequence ID" value="NZ_CP054257.1"/>
</dbReference>
<dbReference type="InterPro" id="IPR012545">
    <property type="entry name" value="DUF1697"/>
</dbReference>
<proteinExistence type="predicted"/>
<reference evidence="1" key="2">
    <citation type="journal article" date="2021" name="Microbiol. Resour. Announc.">
        <title>Complete Genome Sequences of Three Human Oral Treponema parvum Isolates.</title>
        <authorList>
            <person name="Zeng H."/>
            <person name="Watt R.M."/>
        </authorList>
    </citation>
    <scope>NUCLEOTIDE SEQUENCE</scope>
    <source>
        <strain evidence="1">ATCC 700773</strain>
    </source>
</reference>
<dbReference type="Pfam" id="PF08002">
    <property type="entry name" value="DUF1697"/>
    <property type="match status" value="1"/>
</dbReference>
<dbReference type="EMBL" id="CP054257">
    <property type="protein sequence ID" value="QTQ12668.1"/>
    <property type="molecule type" value="Genomic_DNA"/>
</dbReference>
<dbReference type="PANTHER" id="PTHR36439:SF1">
    <property type="entry name" value="DUF1697 DOMAIN-CONTAINING PROTEIN"/>
    <property type="match status" value="1"/>
</dbReference>
<gene>
    <name evidence="1" type="ORF">HRI96_10940</name>
</gene>
<protein>
    <submittedName>
        <fullName evidence="1">DUF1697 domain-containing protein</fullName>
    </submittedName>
</protein>
<accession>A0A975F1K4</accession>
<evidence type="ECO:0000313" key="1">
    <source>
        <dbReference type="EMBL" id="QTQ12668.1"/>
    </source>
</evidence>
<dbReference type="Gene3D" id="3.30.70.1260">
    <property type="entry name" value="bacterial protein sp0830 like"/>
    <property type="match status" value="1"/>
</dbReference>
<dbReference type="AlphaFoldDB" id="A0A975F1K4"/>
<reference evidence="1" key="1">
    <citation type="submission" date="2020-05" db="EMBL/GenBank/DDBJ databases">
        <authorList>
            <person name="Zeng H."/>
            <person name="Chan Y.K."/>
            <person name="Watt R.M."/>
        </authorList>
    </citation>
    <scope>NUCLEOTIDE SEQUENCE</scope>
    <source>
        <strain evidence="1">ATCC 700773</strain>
    </source>
</reference>
<dbReference type="PANTHER" id="PTHR36439">
    <property type="entry name" value="BLL4334 PROTEIN"/>
    <property type="match status" value="1"/>
</dbReference>
<dbReference type="Proteomes" id="UP000671995">
    <property type="component" value="Chromosome"/>
</dbReference>
<dbReference type="PIRSF" id="PIRSF008502">
    <property type="entry name" value="UCP008502"/>
    <property type="match status" value="1"/>
</dbReference>